<sequence length="89" mass="10098">MFSLTNTKRHNQLGVLGRFTPSPSFNVIYRRTVERNIMRNNLSEKALADMHANCFLLVPLMPLCRSVNVSNSRIGLSSSDRQIVIHPSQ</sequence>
<dbReference type="WBParaSite" id="PEQ_0000625901-mRNA-1">
    <property type="protein sequence ID" value="PEQ_0000625901-mRNA-1"/>
    <property type="gene ID" value="PEQ_0000625901"/>
</dbReference>
<dbReference type="Proteomes" id="UP000887564">
    <property type="component" value="Unplaced"/>
</dbReference>
<evidence type="ECO:0000313" key="1">
    <source>
        <dbReference type="Proteomes" id="UP000887564"/>
    </source>
</evidence>
<name>A0A914RW70_PAREQ</name>
<keyword evidence="1" id="KW-1185">Reference proteome</keyword>
<dbReference type="AlphaFoldDB" id="A0A914RW70"/>
<evidence type="ECO:0000313" key="2">
    <source>
        <dbReference type="WBParaSite" id="PEQ_0000625901-mRNA-1"/>
    </source>
</evidence>
<accession>A0A914RW70</accession>
<proteinExistence type="predicted"/>
<protein>
    <submittedName>
        <fullName evidence="2">Uncharacterized protein</fullName>
    </submittedName>
</protein>
<reference evidence="2" key="1">
    <citation type="submission" date="2022-11" db="UniProtKB">
        <authorList>
            <consortium name="WormBaseParasite"/>
        </authorList>
    </citation>
    <scope>IDENTIFICATION</scope>
</reference>
<organism evidence="1 2">
    <name type="scientific">Parascaris equorum</name>
    <name type="common">Equine roundworm</name>
    <dbReference type="NCBI Taxonomy" id="6256"/>
    <lineage>
        <taxon>Eukaryota</taxon>
        <taxon>Metazoa</taxon>
        <taxon>Ecdysozoa</taxon>
        <taxon>Nematoda</taxon>
        <taxon>Chromadorea</taxon>
        <taxon>Rhabditida</taxon>
        <taxon>Spirurina</taxon>
        <taxon>Ascaridomorpha</taxon>
        <taxon>Ascaridoidea</taxon>
        <taxon>Ascarididae</taxon>
        <taxon>Parascaris</taxon>
    </lineage>
</organism>